<feature type="transmembrane region" description="Helical" evidence="15">
    <location>
        <begin position="106"/>
        <end position="123"/>
    </location>
</feature>
<keyword evidence="12 15" id="KW-0482">Metalloprotease</keyword>
<dbReference type="InterPro" id="IPR011546">
    <property type="entry name" value="Pept_M41_FtsH_extracell"/>
</dbReference>
<evidence type="ECO:0000256" key="13">
    <source>
        <dbReference type="ARBA" id="ARBA00023136"/>
    </source>
</evidence>
<comment type="subcellular location">
    <subcellularLocation>
        <location evidence="15">Cell membrane</location>
        <topology evidence="15">Multi-pass membrane protein</topology>
        <orientation evidence="15">Cytoplasmic side</orientation>
    </subcellularLocation>
    <subcellularLocation>
        <location evidence="1">Membrane</location>
    </subcellularLocation>
</comment>
<comment type="cofactor">
    <cofactor evidence="15">
        <name>Zn(2+)</name>
        <dbReference type="ChEBI" id="CHEBI:29105"/>
    </cofactor>
    <text evidence="15">Binds 1 zinc ion per subunit.</text>
</comment>
<evidence type="ECO:0000256" key="2">
    <source>
        <dbReference type="ARBA" id="ARBA00010044"/>
    </source>
</evidence>
<dbReference type="InterPro" id="IPR000642">
    <property type="entry name" value="Peptidase_M41"/>
</dbReference>
<evidence type="ECO:0000256" key="8">
    <source>
        <dbReference type="ARBA" id="ARBA00022801"/>
    </source>
</evidence>
<dbReference type="CDD" id="cd19501">
    <property type="entry name" value="RecA-like_FtsH"/>
    <property type="match status" value="1"/>
</dbReference>
<feature type="binding site" evidence="15">
    <location>
        <begin position="187"/>
        <end position="194"/>
    </location>
    <ligand>
        <name>ATP</name>
        <dbReference type="ChEBI" id="CHEBI:30616"/>
    </ligand>
</feature>
<dbReference type="FunFam" id="3.40.50.300:FF:000001">
    <property type="entry name" value="ATP-dependent zinc metalloprotease FtsH"/>
    <property type="match status" value="1"/>
</dbReference>
<evidence type="ECO:0000313" key="18">
    <source>
        <dbReference type="EMBL" id="BCG47410.1"/>
    </source>
</evidence>
<keyword evidence="11 15" id="KW-1133">Transmembrane helix</keyword>
<dbReference type="AlphaFoldDB" id="A0A6S6M1P5"/>
<dbReference type="HAMAP" id="MF_01458">
    <property type="entry name" value="FtsH"/>
    <property type="match status" value="1"/>
</dbReference>
<evidence type="ECO:0000256" key="15">
    <source>
        <dbReference type="HAMAP-Rule" id="MF_01458"/>
    </source>
</evidence>
<evidence type="ECO:0000256" key="3">
    <source>
        <dbReference type="ARBA" id="ARBA00022475"/>
    </source>
</evidence>
<dbReference type="EMBL" id="AP023213">
    <property type="protein sequence ID" value="BCG47410.1"/>
    <property type="molecule type" value="Genomic_DNA"/>
</dbReference>
<dbReference type="FunFam" id="1.20.58.760:FF:000001">
    <property type="entry name" value="ATP-dependent zinc metalloprotease FtsH"/>
    <property type="match status" value="1"/>
</dbReference>
<dbReference type="KEGG" id="gbn:GEOBRER4_21600"/>
<keyword evidence="6 15" id="KW-0479">Metal-binding</keyword>
<name>A0A6S6M1P5_9BACT</name>
<feature type="binding site" evidence="15">
    <location>
        <position position="414"/>
    </location>
    <ligand>
        <name>Zn(2+)</name>
        <dbReference type="ChEBI" id="CHEBI:29105"/>
        <note>catalytic</note>
    </ligand>
</feature>
<keyword evidence="10 15" id="KW-0067">ATP-binding</keyword>
<dbReference type="GO" id="GO:0016887">
    <property type="term" value="F:ATP hydrolysis activity"/>
    <property type="evidence" value="ECO:0007669"/>
    <property type="project" value="UniProtKB-UniRule"/>
</dbReference>
<feature type="domain" description="AAA+ ATPase" evidence="17">
    <location>
        <begin position="179"/>
        <end position="319"/>
    </location>
</feature>
<evidence type="ECO:0000313" key="19">
    <source>
        <dbReference type="Proteomes" id="UP000515472"/>
    </source>
</evidence>
<dbReference type="Pfam" id="PF00004">
    <property type="entry name" value="AAA"/>
    <property type="match status" value="1"/>
</dbReference>
<dbReference type="Pfam" id="PF17862">
    <property type="entry name" value="AAA_lid_3"/>
    <property type="match status" value="1"/>
</dbReference>
<dbReference type="SUPFAM" id="SSF52540">
    <property type="entry name" value="P-loop containing nucleoside triphosphate hydrolases"/>
    <property type="match status" value="1"/>
</dbReference>
<keyword evidence="9 15" id="KW-0862">Zinc</keyword>
<dbReference type="Pfam" id="PF06480">
    <property type="entry name" value="FtsH_ext"/>
    <property type="match status" value="1"/>
</dbReference>
<proteinExistence type="inferred from homology"/>
<dbReference type="Gene3D" id="1.10.8.60">
    <property type="match status" value="1"/>
</dbReference>
<gene>
    <name evidence="15" type="primary">ftsH</name>
    <name evidence="18" type="ORF">GEOBRER4_n2242</name>
</gene>
<dbReference type="EC" id="3.4.24.-" evidence="15"/>
<keyword evidence="7 15" id="KW-0547">Nucleotide-binding</keyword>
<dbReference type="GO" id="GO:0004222">
    <property type="term" value="F:metalloendopeptidase activity"/>
    <property type="evidence" value="ECO:0007669"/>
    <property type="project" value="InterPro"/>
</dbReference>
<dbReference type="Gene3D" id="1.20.58.760">
    <property type="entry name" value="Peptidase M41"/>
    <property type="match status" value="1"/>
</dbReference>
<dbReference type="InterPro" id="IPR041569">
    <property type="entry name" value="AAA_lid_3"/>
</dbReference>
<comment type="function">
    <text evidence="15">Acts as a processive, ATP-dependent zinc metallopeptidase for both cytoplasmic and membrane proteins. Plays a role in the quality control of integral membrane proteins.</text>
</comment>
<dbReference type="GO" id="GO:0008270">
    <property type="term" value="F:zinc ion binding"/>
    <property type="evidence" value="ECO:0007669"/>
    <property type="project" value="UniProtKB-UniRule"/>
</dbReference>
<feature type="binding site" evidence="15">
    <location>
        <position position="486"/>
    </location>
    <ligand>
        <name>Zn(2+)</name>
        <dbReference type="ChEBI" id="CHEBI:29105"/>
        <note>catalytic</note>
    </ligand>
</feature>
<keyword evidence="8 15" id="KW-0378">Hydrolase</keyword>
<feature type="binding site" evidence="15">
    <location>
        <position position="410"/>
    </location>
    <ligand>
        <name>Zn(2+)</name>
        <dbReference type="ChEBI" id="CHEBI:29105"/>
        <note>catalytic</note>
    </ligand>
</feature>
<dbReference type="Gene3D" id="3.40.50.300">
    <property type="entry name" value="P-loop containing nucleotide triphosphate hydrolases"/>
    <property type="match status" value="1"/>
</dbReference>
<evidence type="ECO:0000259" key="17">
    <source>
        <dbReference type="SMART" id="SM00382"/>
    </source>
</evidence>
<evidence type="ECO:0000256" key="9">
    <source>
        <dbReference type="ARBA" id="ARBA00022833"/>
    </source>
</evidence>
<keyword evidence="18" id="KW-0132">Cell division</keyword>
<dbReference type="GO" id="GO:0006508">
    <property type="term" value="P:proteolysis"/>
    <property type="evidence" value="ECO:0007669"/>
    <property type="project" value="UniProtKB-KW"/>
</dbReference>
<comment type="subunit">
    <text evidence="15">Homohexamer.</text>
</comment>
<evidence type="ECO:0000256" key="14">
    <source>
        <dbReference type="ARBA" id="ARBA00061570"/>
    </source>
</evidence>
<evidence type="ECO:0000256" key="5">
    <source>
        <dbReference type="ARBA" id="ARBA00022692"/>
    </source>
</evidence>
<evidence type="ECO:0000256" key="16">
    <source>
        <dbReference type="RuleBase" id="RU003651"/>
    </source>
</evidence>
<evidence type="ECO:0000256" key="4">
    <source>
        <dbReference type="ARBA" id="ARBA00022670"/>
    </source>
</evidence>
<dbReference type="GO" id="GO:0051301">
    <property type="term" value="P:cell division"/>
    <property type="evidence" value="ECO:0007669"/>
    <property type="project" value="UniProtKB-KW"/>
</dbReference>
<dbReference type="InterPro" id="IPR005936">
    <property type="entry name" value="FtsH"/>
</dbReference>
<dbReference type="SUPFAM" id="SSF140990">
    <property type="entry name" value="FtsH protease domain-like"/>
    <property type="match status" value="1"/>
</dbReference>
<dbReference type="PROSITE" id="PS00674">
    <property type="entry name" value="AAA"/>
    <property type="match status" value="1"/>
</dbReference>
<evidence type="ECO:0000256" key="6">
    <source>
        <dbReference type="ARBA" id="ARBA00022723"/>
    </source>
</evidence>
<dbReference type="Proteomes" id="UP000515472">
    <property type="component" value="Chromosome"/>
</dbReference>
<dbReference type="InterPro" id="IPR027417">
    <property type="entry name" value="P-loop_NTPase"/>
</dbReference>
<dbReference type="Pfam" id="PF01434">
    <property type="entry name" value="Peptidase_M41"/>
    <property type="match status" value="1"/>
</dbReference>
<evidence type="ECO:0000256" key="10">
    <source>
        <dbReference type="ARBA" id="ARBA00022840"/>
    </source>
</evidence>
<sequence>MANTNKKKLLILVTVLGIVAGSCYGIYAWKHSHSDQGKQISYTAFMDKVNAGSITKVKIAGDQIDAVGKSGEKFQLFLPVGAELADILVAKKIDFSSNPAASQPKWFEISIILMVALFLVMVLRRYGGVGRSKARIIDCTESPTRFSDVAGAEEAKAELLDTVEFLKDPQKFSTLGGKMPTGVLLVGPPGTGKTLLARAVAGEADVPFFSISGSEFVEMYVGVGASRVRDLFAQAKKAAPCIVFIDEIDAVGRKRDAAVGGGASDERDQTLNQLLVEMDGFAVNSGIVVLAATNRPEILDPALLRSGRFDREVTVGAPDIRGREAILKVHSKNVPLSPEVDLMVIARGTPGLSGADLANVVNEAAILAARSNKGCVEMLDFDNAKDKVLMGAEKKSMVLSDKSKLSTAYHEAGHVLVAKLVPGCDPVHKVSIIPRGRAMGVTLQIPEEDIYCYTKEMLMAHLKVLMGGRAAEEIIFHTTTTGAGNDLARATDTARKMVSEWGMSRAFGPVAFGHQENTDGGGKKGFSDATALEMDNEIRSIVTTCYADVRTLLEENLDALERLTRELVVKETLDAAEIDAILELDLPDHAVEEASCAAA</sequence>
<dbReference type="PANTHER" id="PTHR23076:SF97">
    <property type="entry name" value="ATP-DEPENDENT ZINC METALLOPROTEASE YME1L1"/>
    <property type="match status" value="1"/>
</dbReference>
<dbReference type="InterPro" id="IPR003960">
    <property type="entry name" value="ATPase_AAA_CS"/>
</dbReference>
<reference evidence="18 19" key="1">
    <citation type="submission" date="2020-06" db="EMBL/GenBank/DDBJ databases">
        <title>Interaction of electrochemicaly active bacteria, Geobacter bremensis R4 on different carbon anode.</title>
        <authorList>
            <person name="Meng L."/>
            <person name="Yoshida N."/>
        </authorList>
    </citation>
    <scope>NUCLEOTIDE SEQUENCE [LARGE SCALE GENOMIC DNA]</scope>
    <source>
        <strain evidence="18 19">R4</strain>
    </source>
</reference>
<keyword evidence="13 15" id="KW-0472">Membrane</keyword>
<dbReference type="InterPro" id="IPR037219">
    <property type="entry name" value="Peptidase_M41-like"/>
</dbReference>
<dbReference type="GO" id="GO:0005524">
    <property type="term" value="F:ATP binding"/>
    <property type="evidence" value="ECO:0007669"/>
    <property type="project" value="UniProtKB-UniRule"/>
</dbReference>
<keyword evidence="18" id="KW-0131">Cell cycle</keyword>
<keyword evidence="3 15" id="KW-1003">Cell membrane</keyword>
<keyword evidence="4 15" id="KW-0645">Protease</keyword>
<dbReference type="SMART" id="SM00382">
    <property type="entry name" value="AAA"/>
    <property type="match status" value="1"/>
</dbReference>
<dbReference type="GO" id="GO:0004176">
    <property type="term" value="F:ATP-dependent peptidase activity"/>
    <property type="evidence" value="ECO:0007669"/>
    <property type="project" value="InterPro"/>
</dbReference>
<dbReference type="GO" id="GO:0030163">
    <property type="term" value="P:protein catabolic process"/>
    <property type="evidence" value="ECO:0007669"/>
    <property type="project" value="UniProtKB-UniRule"/>
</dbReference>
<keyword evidence="5 15" id="KW-0812">Transmembrane</keyword>
<comment type="similarity">
    <text evidence="16">Belongs to the AAA ATPase family.</text>
</comment>
<comment type="similarity">
    <text evidence="2 15">In the C-terminal section; belongs to the peptidase M41 family.</text>
</comment>
<dbReference type="GO" id="GO:0005886">
    <property type="term" value="C:plasma membrane"/>
    <property type="evidence" value="ECO:0007669"/>
    <property type="project" value="UniProtKB-SubCell"/>
</dbReference>
<dbReference type="InterPro" id="IPR003959">
    <property type="entry name" value="ATPase_AAA_core"/>
</dbReference>
<dbReference type="InterPro" id="IPR003593">
    <property type="entry name" value="AAA+_ATPase"/>
</dbReference>
<evidence type="ECO:0000256" key="12">
    <source>
        <dbReference type="ARBA" id="ARBA00023049"/>
    </source>
</evidence>
<feature type="active site" evidence="15">
    <location>
        <position position="411"/>
    </location>
</feature>
<evidence type="ECO:0000256" key="11">
    <source>
        <dbReference type="ARBA" id="ARBA00022989"/>
    </source>
</evidence>
<dbReference type="NCBIfam" id="TIGR01241">
    <property type="entry name" value="FtsH_fam"/>
    <property type="match status" value="1"/>
</dbReference>
<dbReference type="FunFam" id="1.10.8.60:FF:000001">
    <property type="entry name" value="ATP-dependent zinc metalloprotease FtsH"/>
    <property type="match status" value="1"/>
</dbReference>
<accession>A0A6S6M1P5</accession>
<dbReference type="PANTHER" id="PTHR23076">
    <property type="entry name" value="METALLOPROTEASE M41 FTSH"/>
    <property type="match status" value="1"/>
</dbReference>
<evidence type="ECO:0000256" key="7">
    <source>
        <dbReference type="ARBA" id="ARBA00022741"/>
    </source>
</evidence>
<dbReference type="Gene3D" id="3.30.720.210">
    <property type="match status" value="1"/>
</dbReference>
<dbReference type="PROSITE" id="PS51257">
    <property type="entry name" value="PROKAR_LIPOPROTEIN"/>
    <property type="match status" value="1"/>
</dbReference>
<protein>
    <recommendedName>
        <fullName evidence="15">ATP-dependent zinc metalloprotease FtsH</fullName>
        <ecNumber evidence="15">3.4.24.-</ecNumber>
    </recommendedName>
</protein>
<keyword evidence="19" id="KW-1185">Reference proteome</keyword>
<comment type="similarity">
    <text evidence="14 15">In the central section; belongs to the AAA ATPase family.</text>
</comment>
<organism evidence="18 19">
    <name type="scientific">Citrifermentans bremense</name>
    <dbReference type="NCBI Taxonomy" id="60035"/>
    <lineage>
        <taxon>Bacteria</taxon>
        <taxon>Pseudomonadati</taxon>
        <taxon>Thermodesulfobacteriota</taxon>
        <taxon>Desulfuromonadia</taxon>
        <taxon>Geobacterales</taxon>
        <taxon>Geobacteraceae</taxon>
        <taxon>Citrifermentans</taxon>
    </lineage>
</organism>
<comment type="caution">
    <text evidence="15">Lacks conserved residue(s) required for the propagation of feature annotation.</text>
</comment>
<evidence type="ECO:0000256" key="1">
    <source>
        <dbReference type="ARBA" id="ARBA00004370"/>
    </source>
</evidence>
<dbReference type="RefSeq" id="WP_185242324.1">
    <property type="nucleotide sequence ID" value="NZ_AP023213.1"/>
</dbReference>